<keyword evidence="2" id="KW-1185">Reference proteome</keyword>
<comment type="caution">
    <text evidence="1">The sequence shown here is derived from an EMBL/GenBank/DDBJ whole genome shotgun (WGS) entry which is preliminary data.</text>
</comment>
<accession>A0A2S5RA60</accession>
<name>A0A2S5RA60_9PROT</name>
<dbReference type="EMBL" id="PHHC01000078">
    <property type="protein sequence ID" value="PPE04187.1"/>
    <property type="molecule type" value="Genomic_DNA"/>
</dbReference>
<dbReference type="AlphaFoldDB" id="A0A2S5RA60"/>
<evidence type="ECO:0000313" key="2">
    <source>
        <dbReference type="Proteomes" id="UP000239425"/>
    </source>
</evidence>
<evidence type="ECO:0000313" key="1">
    <source>
        <dbReference type="EMBL" id="PPE04187.1"/>
    </source>
</evidence>
<protein>
    <submittedName>
        <fullName evidence="1">Uncharacterized protein</fullName>
    </submittedName>
</protein>
<organism evidence="1 2">
    <name type="scientific">Holospora curviuscula</name>
    <dbReference type="NCBI Taxonomy" id="1082868"/>
    <lineage>
        <taxon>Bacteria</taxon>
        <taxon>Pseudomonadati</taxon>
        <taxon>Pseudomonadota</taxon>
        <taxon>Alphaproteobacteria</taxon>
        <taxon>Holosporales</taxon>
        <taxon>Holosporaceae</taxon>
        <taxon>Holospora</taxon>
    </lineage>
</organism>
<proteinExistence type="predicted"/>
<reference evidence="1 2" key="1">
    <citation type="submission" date="2017-11" db="EMBL/GenBank/DDBJ databases">
        <title>Comparative genomic analysis of Holospora spp., intranuclear symbionts of paramecia.</title>
        <authorList>
            <person name="Garushyants S.K."/>
            <person name="Beliavskaya A."/>
            <person name="Malko D.B."/>
            <person name="Logacheva M.D."/>
            <person name="Rautian M.S."/>
            <person name="Gelfand M.S."/>
        </authorList>
    </citation>
    <scope>NUCLEOTIDE SEQUENCE [LARGE SCALE GENOMIC DNA]</scope>
    <source>
        <strain evidence="2">02AZ16</strain>
    </source>
</reference>
<gene>
    <name evidence="1" type="ORF">HCUR_00378</name>
</gene>
<sequence length="50" mass="6016">MEQQSKENSSWRKKRDDIFKECKEILAVLSERKKNNVLSEHGIDIEIKKR</sequence>
<dbReference type="Proteomes" id="UP000239425">
    <property type="component" value="Unassembled WGS sequence"/>
</dbReference>